<protein>
    <submittedName>
        <fullName evidence="1">Uncharacterized protein</fullName>
    </submittedName>
</protein>
<evidence type="ECO:0000313" key="2">
    <source>
        <dbReference type="Proteomes" id="UP000639973"/>
    </source>
</evidence>
<dbReference type="PRINTS" id="PR00413">
    <property type="entry name" value="HADHALOGNASE"/>
</dbReference>
<proteinExistence type="predicted"/>
<dbReference type="Gene3D" id="3.40.50.1000">
    <property type="entry name" value="HAD superfamily/HAD-like"/>
    <property type="match status" value="1"/>
</dbReference>
<name>A0ABQ2GDH7_9DEIO</name>
<reference evidence="2" key="1">
    <citation type="journal article" date="2019" name="Int. J. Syst. Evol. Microbiol.">
        <title>The Global Catalogue of Microorganisms (GCM) 10K type strain sequencing project: providing services to taxonomists for standard genome sequencing and annotation.</title>
        <authorList>
            <consortium name="The Broad Institute Genomics Platform"/>
            <consortium name="The Broad Institute Genome Sequencing Center for Infectious Disease"/>
            <person name="Wu L."/>
            <person name="Ma J."/>
        </authorList>
    </citation>
    <scope>NUCLEOTIDE SEQUENCE [LARGE SCALE GENOMIC DNA]</scope>
    <source>
        <strain evidence="2">JCM 15442</strain>
    </source>
</reference>
<dbReference type="InterPro" id="IPR023214">
    <property type="entry name" value="HAD_sf"/>
</dbReference>
<dbReference type="EMBL" id="BMOL01000013">
    <property type="protein sequence ID" value="GGL87302.1"/>
    <property type="molecule type" value="Genomic_DNA"/>
</dbReference>
<dbReference type="PANTHER" id="PTHR43434:SF16">
    <property type="entry name" value="BLL8046 PROTEIN"/>
    <property type="match status" value="1"/>
</dbReference>
<dbReference type="SFLD" id="SFLDS00003">
    <property type="entry name" value="Haloacid_Dehalogenase"/>
    <property type="match status" value="1"/>
</dbReference>
<dbReference type="InterPro" id="IPR050155">
    <property type="entry name" value="HAD-like_hydrolase_sf"/>
</dbReference>
<comment type="caution">
    <text evidence="1">The sequence shown here is derived from an EMBL/GenBank/DDBJ whole genome shotgun (WGS) entry which is preliminary data.</text>
</comment>
<dbReference type="SFLD" id="SFLDG01135">
    <property type="entry name" value="C1.5.6:_HAD__Beta-PGM__Phospha"/>
    <property type="match status" value="1"/>
</dbReference>
<dbReference type="InterPro" id="IPR041492">
    <property type="entry name" value="HAD_2"/>
</dbReference>
<dbReference type="RefSeq" id="WP_188972764.1">
    <property type="nucleotide sequence ID" value="NZ_BMOL01000013.1"/>
</dbReference>
<keyword evidence="2" id="KW-1185">Reference proteome</keyword>
<dbReference type="InterPro" id="IPR023198">
    <property type="entry name" value="PGP-like_dom2"/>
</dbReference>
<dbReference type="SFLD" id="SFLDG01129">
    <property type="entry name" value="C1.5:_HAD__Beta-PGM__Phosphata"/>
    <property type="match status" value="1"/>
</dbReference>
<dbReference type="NCBIfam" id="TIGR01509">
    <property type="entry name" value="HAD-SF-IA-v3"/>
    <property type="match status" value="1"/>
</dbReference>
<accession>A0ABQ2GDH7</accession>
<dbReference type="Gene3D" id="1.10.150.240">
    <property type="entry name" value="Putative phosphatase, domain 2"/>
    <property type="match status" value="1"/>
</dbReference>
<gene>
    <name evidence="1" type="ORF">GCM10010840_26540</name>
</gene>
<dbReference type="InterPro" id="IPR006439">
    <property type="entry name" value="HAD-SF_hydro_IA"/>
</dbReference>
<dbReference type="InterPro" id="IPR036412">
    <property type="entry name" value="HAD-like_sf"/>
</dbReference>
<sequence>MTPYHAVILDLDGTLVDSNDAHARAWVHAFVDEGFSVSFAEVRPLIGMGGDQLVPRLTGVKPDSEPYKRLSNAWKDTFQRSELPTVRAQPGARKLVEELRQRGLDLIIGTSGDETVMETLLMRADVADLIPQRTTASDVDESKPAPDIVQAALKKLGRKPGEVLMVGDTPYDIESATKSGVDTVALRCGGDERLDGAVGIYNDPLDLLAHLDELPLAGAART</sequence>
<dbReference type="SUPFAM" id="SSF56784">
    <property type="entry name" value="HAD-like"/>
    <property type="match status" value="1"/>
</dbReference>
<organism evidence="1 2">
    <name type="scientific">Deinococcus aerolatus</name>
    <dbReference type="NCBI Taxonomy" id="522487"/>
    <lineage>
        <taxon>Bacteria</taxon>
        <taxon>Thermotogati</taxon>
        <taxon>Deinococcota</taxon>
        <taxon>Deinococci</taxon>
        <taxon>Deinococcales</taxon>
        <taxon>Deinococcaceae</taxon>
        <taxon>Deinococcus</taxon>
    </lineage>
</organism>
<dbReference type="PANTHER" id="PTHR43434">
    <property type="entry name" value="PHOSPHOGLYCOLATE PHOSPHATASE"/>
    <property type="match status" value="1"/>
</dbReference>
<dbReference type="NCBIfam" id="TIGR01549">
    <property type="entry name" value="HAD-SF-IA-v1"/>
    <property type="match status" value="1"/>
</dbReference>
<dbReference type="Pfam" id="PF13419">
    <property type="entry name" value="HAD_2"/>
    <property type="match status" value="1"/>
</dbReference>
<dbReference type="Proteomes" id="UP000639973">
    <property type="component" value="Unassembled WGS sequence"/>
</dbReference>
<evidence type="ECO:0000313" key="1">
    <source>
        <dbReference type="EMBL" id="GGL87302.1"/>
    </source>
</evidence>